<accession>A0A3P7LAB0</accession>
<organism evidence="1 2">
    <name type="scientific">Dibothriocephalus latus</name>
    <name type="common">Fish tapeworm</name>
    <name type="synonym">Diphyllobothrium latum</name>
    <dbReference type="NCBI Taxonomy" id="60516"/>
    <lineage>
        <taxon>Eukaryota</taxon>
        <taxon>Metazoa</taxon>
        <taxon>Spiralia</taxon>
        <taxon>Lophotrochozoa</taxon>
        <taxon>Platyhelminthes</taxon>
        <taxon>Cestoda</taxon>
        <taxon>Eucestoda</taxon>
        <taxon>Diphyllobothriidea</taxon>
        <taxon>Diphyllobothriidae</taxon>
        <taxon>Dibothriocephalus</taxon>
    </lineage>
</organism>
<evidence type="ECO:0000313" key="1">
    <source>
        <dbReference type="EMBL" id="VDN08747.1"/>
    </source>
</evidence>
<dbReference type="AlphaFoldDB" id="A0A3P7LAB0"/>
<dbReference type="Gene3D" id="3.40.50.620">
    <property type="entry name" value="HUPs"/>
    <property type="match status" value="1"/>
</dbReference>
<gene>
    <name evidence="1" type="ORF">DILT_LOCUS4578</name>
</gene>
<dbReference type="Proteomes" id="UP000281553">
    <property type="component" value="Unassembled WGS sequence"/>
</dbReference>
<name>A0A3P7LAB0_DIBLA</name>
<dbReference type="OrthoDB" id="6281936at2759"/>
<sequence>MAKLLQQLPSSSLDGVDCADGDTSVARKLCDRVKLFFRKYSANRHKATVLPPSYHTESYSADDNR</sequence>
<evidence type="ECO:0000313" key="2">
    <source>
        <dbReference type="Proteomes" id="UP000281553"/>
    </source>
</evidence>
<dbReference type="EMBL" id="UYRU01045711">
    <property type="protein sequence ID" value="VDN08747.1"/>
    <property type="molecule type" value="Genomic_DNA"/>
</dbReference>
<dbReference type="InterPro" id="IPR014729">
    <property type="entry name" value="Rossmann-like_a/b/a_fold"/>
</dbReference>
<keyword evidence="2" id="KW-1185">Reference proteome</keyword>
<protein>
    <submittedName>
        <fullName evidence="1">Uncharacterized protein</fullName>
    </submittedName>
</protein>
<reference evidence="1 2" key="1">
    <citation type="submission" date="2018-11" db="EMBL/GenBank/DDBJ databases">
        <authorList>
            <consortium name="Pathogen Informatics"/>
        </authorList>
    </citation>
    <scope>NUCLEOTIDE SEQUENCE [LARGE SCALE GENOMIC DNA]</scope>
</reference>
<proteinExistence type="predicted"/>